<accession>A0A0M3JCK5</accession>
<dbReference type="PANTHER" id="PTHR10457:SF7">
    <property type="entry name" value="GALACTOKINASE-RELATED"/>
    <property type="match status" value="1"/>
</dbReference>
<dbReference type="InterPro" id="IPR006204">
    <property type="entry name" value="GHMP_kinase_N_dom"/>
</dbReference>
<dbReference type="GO" id="GO:0006012">
    <property type="term" value="P:galactose metabolic process"/>
    <property type="evidence" value="ECO:0007669"/>
    <property type="project" value="TreeGrafter"/>
</dbReference>
<sequence length="176" mass="19322">MFDYNPGSIPPCAGLSSSSSLVCASALATLATHSSRIFEVVNKAELAELCARAEHLIGTEGGGMDQAIEILAVKGNAMFIEFNPLKWTAVELPKSALFAVVHCGATLNKAATSQFNERVVECRIAAQVKYELHLSEFLLRSIFIFECFLLVDCLEIEQVLKCTQGDETLKFKRIYK</sequence>
<evidence type="ECO:0000313" key="5">
    <source>
        <dbReference type="EMBL" id="VDK25064.1"/>
    </source>
</evidence>
<evidence type="ECO:0000259" key="4">
    <source>
        <dbReference type="Pfam" id="PF00288"/>
    </source>
</evidence>
<proteinExistence type="inferred from homology"/>
<evidence type="ECO:0000256" key="2">
    <source>
        <dbReference type="ARBA" id="ARBA00022741"/>
    </source>
</evidence>
<dbReference type="WBParaSite" id="ASIM_0000533601-mRNA-1">
    <property type="protein sequence ID" value="ASIM_0000533601-mRNA-1"/>
    <property type="gene ID" value="ASIM_0000533601"/>
</dbReference>
<dbReference type="Proteomes" id="UP000267096">
    <property type="component" value="Unassembled WGS sequence"/>
</dbReference>
<dbReference type="GO" id="GO:0005524">
    <property type="term" value="F:ATP binding"/>
    <property type="evidence" value="ECO:0007669"/>
    <property type="project" value="UniProtKB-KW"/>
</dbReference>
<evidence type="ECO:0000313" key="6">
    <source>
        <dbReference type="Proteomes" id="UP000267096"/>
    </source>
</evidence>
<dbReference type="GO" id="GO:0005829">
    <property type="term" value="C:cytosol"/>
    <property type="evidence" value="ECO:0007669"/>
    <property type="project" value="TreeGrafter"/>
</dbReference>
<evidence type="ECO:0000313" key="7">
    <source>
        <dbReference type="WBParaSite" id="ASIM_0000533601-mRNA-1"/>
    </source>
</evidence>
<evidence type="ECO:0000256" key="1">
    <source>
        <dbReference type="ARBA" id="ARBA00006566"/>
    </source>
</evidence>
<evidence type="ECO:0000256" key="3">
    <source>
        <dbReference type="ARBA" id="ARBA00022840"/>
    </source>
</evidence>
<dbReference type="PRINTS" id="PR00959">
    <property type="entry name" value="MEVGALKINASE"/>
</dbReference>
<organism evidence="7">
    <name type="scientific">Anisakis simplex</name>
    <name type="common">Herring worm</name>
    <dbReference type="NCBI Taxonomy" id="6269"/>
    <lineage>
        <taxon>Eukaryota</taxon>
        <taxon>Metazoa</taxon>
        <taxon>Ecdysozoa</taxon>
        <taxon>Nematoda</taxon>
        <taxon>Chromadorea</taxon>
        <taxon>Rhabditida</taxon>
        <taxon>Spirurina</taxon>
        <taxon>Ascaridomorpha</taxon>
        <taxon>Ascaridoidea</taxon>
        <taxon>Anisakidae</taxon>
        <taxon>Anisakis</taxon>
        <taxon>Anisakis simplex complex</taxon>
    </lineage>
</organism>
<dbReference type="GO" id="GO:0004335">
    <property type="term" value="F:galactokinase activity"/>
    <property type="evidence" value="ECO:0007669"/>
    <property type="project" value="TreeGrafter"/>
</dbReference>
<dbReference type="InterPro" id="IPR014721">
    <property type="entry name" value="Ribsml_uS5_D2-typ_fold_subgr"/>
</dbReference>
<dbReference type="AlphaFoldDB" id="A0A0M3JCK5"/>
<dbReference type="EMBL" id="UYRR01009742">
    <property type="protein sequence ID" value="VDK25064.1"/>
    <property type="molecule type" value="Genomic_DNA"/>
</dbReference>
<protein>
    <submittedName>
        <fullName evidence="7">N-acetylgalactosamine kinase (inferred by orthology to a human protein)</fullName>
    </submittedName>
</protein>
<keyword evidence="6" id="KW-1185">Reference proteome</keyword>
<keyword evidence="2" id="KW-0547">Nucleotide-binding</keyword>
<dbReference type="OrthoDB" id="5860667at2759"/>
<comment type="similarity">
    <text evidence="1">Belongs to the GHMP kinase family. GalK subfamily.</text>
</comment>
<gene>
    <name evidence="5" type="ORF">ASIM_LOCUS5140</name>
</gene>
<keyword evidence="3" id="KW-0067">ATP-binding</keyword>
<dbReference type="InterPro" id="IPR020568">
    <property type="entry name" value="Ribosomal_Su5_D2-typ_SF"/>
</dbReference>
<feature type="domain" description="GHMP kinase N-terminal" evidence="4">
    <location>
        <begin position="8"/>
        <end position="70"/>
    </location>
</feature>
<name>A0A0M3JCK5_ANISI</name>
<reference evidence="5 6" key="2">
    <citation type="submission" date="2018-11" db="EMBL/GenBank/DDBJ databases">
        <authorList>
            <consortium name="Pathogen Informatics"/>
        </authorList>
    </citation>
    <scope>NUCLEOTIDE SEQUENCE [LARGE SCALE GENOMIC DNA]</scope>
</reference>
<dbReference type="PANTHER" id="PTHR10457">
    <property type="entry name" value="MEVALONATE KINASE/GALACTOKINASE"/>
    <property type="match status" value="1"/>
</dbReference>
<dbReference type="Pfam" id="PF00288">
    <property type="entry name" value="GHMP_kinases_N"/>
    <property type="match status" value="1"/>
</dbReference>
<dbReference type="SUPFAM" id="SSF54211">
    <property type="entry name" value="Ribosomal protein S5 domain 2-like"/>
    <property type="match status" value="1"/>
</dbReference>
<dbReference type="Gene3D" id="3.30.230.10">
    <property type="match status" value="1"/>
</dbReference>
<reference evidence="7" key="1">
    <citation type="submission" date="2017-02" db="UniProtKB">
        <authorList>
            <consortium name="WormBaseParasite"/>
        </authorList>
    </citation>
    <scope>IDENTIFICATION</scope>
</reference>